<protein>
    <recommendedName>
        <fullName evidence="2">Helicase-associated domain-containing protein</fullName>
    </recommendedName>
</protein>
<accession>A0AAD2CQQ7</accession>
<evidence type="ECO:0000259" key="2">
    <source>
        <dbReference type="Pfam" id="PF03457"/>
    </source>
</evidence>
<proteinExistence type="predicted"/>
<dbReference type="Proteomes" id="UP001295423">
    <property type="component" value="Unassembled WGS sequence"/>
</dbReference>
<dbReference type="PANTHER" id="PTHR33418">
    <property type="entry name" value="HELICASE-ASSOCIATED"/>
    <property type="match status" value="1"/>
</dbReference>
<dbReference type="InterPro" id="IPR005114">
    <property type="entry name" value="Helicase_assoc"/>
</dbReference>
<dbReference type="EMBL" id="CAKOGP040001113">
    <property type="protein sequence ID" value="CAJ1943329.1"/>
    <property type="molecule type" value="Genomic_DNA"/>
</dbReference>
<dbReference type="Pfam" id="PF03457">
    <property type="entry name" value="HA"/>
    <property type="match status" value="2"/>
</dbReference>
<sequence>MSQQNNTPVSCGSSLMTIAQDKHHSSETAADDCLLHLLSMPLIVGPDHHVVLVSSPPMLEPPEAPPLFSTCDDDLFHYTNNTTIPEISVESSSNDSIMEASSSFHVLVRPSSEEQQPPHDDFEPTPIHPRLSNVHNSAKPMILPFPSLTGAVPLTDFALDRFIAQELKNEAAHTKQQQDAPVIVISGSKRAMTPTEESPPITLRPAKRSRIRQVSNNDTSDDEEARVPRFRSHQEKQWKDLFDQLLEFKKEKGHCLVPHTFDENPPLARWVKRQRYQYKLKQEKMVSTLTDDRISQLESVGFVWDSHAVAWGEHRLDLVQFKADFGHCNVPSAYEKNPSLSTWVKRQRRQNKLFWSGSKSTMTMERFNALNKLGFSWEIKTRKNKIQGARQQHVCTTVLLLPTS</sequence>
<evidence type="ECO:0000256" key="1">
    <source>
        <dbReference type="SAM" id="MobiDB-lite"/>
    </source>
</evidence>
<reference evidence="3" key="1">
    <citation type="submission" date="2023-08" db="EMBL/GenBank/DDBJ databases">
        <authorList>
            <person name="Audoor S."/>
            <person name="Bilcke G."/>
        </authorList>
    </citation>
    <scope>NUCLEOTIDE SEQUENCE</scope>
</reference>
<feature type="domain" description="Helicase-associated" evidence="2">
    <location>
        <begin position="308"/>
        <end position="375"/>
    </location>
</feature>
<feature type="region of interest" description="Disordered" evidence="1">
    <location>
        <begin position="189"/>
        <end position="230"/>
    </location>
</feature>
<feature type="domain" description="Helicase-associated" evidence="2">
    <location>
        <begin position="234"/>
        <end position="302"/>
    </location>
</feature>
<organism evidence="3 4">
    <name type="scientific">Cylindrotheca closterium</name>
    <dbReference type="NCBI Taxonomy" id="2856"/>
    <lineage>
        <taxon>Eukaryota</taxon>
        <taxon>Sar</taxon>
        <taxon>Stramenopiles</taxon>
        <taxon>Ochrophyta</taxon>
        <taxon>Bacillariophyta</taxon>
        <taxon>Bacillariophyceae</taxon>
        <taxon>Bacillariophycidae</taxon>
        <taxon>Bacillariales</taxon>
        <taxon>Bacillariaceae</taxon>
        <taxon>Cylindrotheca</taxon>
    </lineage>
</organism>
<gene>
    <name evidence="3" type="ORF">CYCCA115_LOCUS8385</name>
</gene>
<keyword evidence="4" id="KW-1185">Reference proteome</keyword>
<comment type="caution">
    <text evidence="3">The sequence shown here is derived from an EMBL/GenBank/DDBJ whole genome shotgun (WGS) entry which is preliminary data.</text>
</comment>
<evidence type="ECO:0000313" key="4">
    <source>
        <dbReference type="Proteomes" id="UP001295423"/>
    </source>
</evidence>
<dbReference type="PANTHER" id="PTHR33418:SF1">
    <property type="entry name" value="HELICASE-ASSOCIATED DOMAIN-CONTAINING PROTEIN"/>
    <property type="match status" value="1"/>
</dbReference>
<dbReference type="Gene3D" id="6.10.140.530">
    <property type="match status" value="2"/>
</dbReference>
<evidence type="ECO:0000313" key="3">
    <source>
        <dbReference type="EMBL" id="CAJ1943329.1"/>
    </source>
</evidence>
<name>A0AAD2CQQ7_9STRA</name>
<dbReference type="AlphaFoldDB" id="A0AAD2CQQ7"/>